<sequence>MSTSAALPSGQFITSIGGKRCTAVPRNITSTGSSNGSAATATLSSFSSSSSSSSSLAPSSSSSSKKAAETTTSSIIRSSTTSAAAISKSTQATANGAAIPAPAVIEASTQKSTATDISSSVPAHAPFAAITPVGTVQSSQTDSGVIASPTAASATSVSVIVTSTTPTAEADVGQTSSFPLLSATSSTPQSNPSSNPSSSTAVAAFTTDGGDASSFITSVQLSTTDGASSTTLAVVTTTNSLSNSGASAGSSTLKSTSSKTNSSNTAAVVGGVIGGLALLSLVALLLWLWRRRLRQKRRSTLLTPLSADPAVAAGRGRQRDQAGQVGGVSEKGAYEINRGSIGPTPVATRMKASITYNLQQARSRVEGLLSGGGRTMLPGARGTSPQPSVNMNRGNSQFGNDNMGSRKVGLTPLDRAKDWWSRMANNASIRLRQMRGENGGGMYKTSAGAVSVRGTAPLASGNGSQQQPDFLTLLGMDENELSRAAQNKRTKKRRSNGGSSSSNNFLGPLSVDYSNNPFSDNNVLDGSPAAGQATTASRNPFSDDYAAMPTLQPNTYAAGPRRSRGQAATPLPQPLPPPPPEPASSSREPASRASSSTVATVDTRRNRFRSDPFDLERPERLQVSGVREPMPAAMAATPSTLGTFGGQKLGGQAGVRISGRSRSDSRPASSTYTRTASFTSKYSSGASMYGWNEPGPDVGPVTTQWDDAEAENSGLSNKRKSELQRNHSTGSGTSVGKAL</sequence>
<feature type="compositionally biased region" description="Pro residues" evidence="5">
    <location>
        <begin position="571"/>
        <end position="582"/>
    </location>
</feature>
<dbReference type="RefSeq" id="XP_014169317.1">
    <property type="nucleotide sequence ID" value="XM_014313842.1"/>
</dbReference>
<dbReference type="EMBL" id="GL629807">
    <property type="protein sequence ID" value="EFW99902.1"/>
    <property type="molecule type" value="Genomic_DNA"/>
</dbReference>
<evidence type="ECO:0000256" key="1">
    <source>
        <dbReference type="ARBA" id="ARBA00004167"/>
    </source>
</evidence>
<feature type="compositionally biased region" description="Polar residues" evidence="5">
    <location>
        <begin position="666"/>
        <end position="677"/>
    </location>
</feature>
<evidence type="ECO:0000256" key="6">
    <source>
        <dbReference type="SAM" id="Phobius"/>
    </source>
</evidence>
<feature type="region of interest" description="Disordered" evidence="5">
    <location>
        <begin position="242"/>
        <end position="263"/>
    </location>
</feature>
<feature type="compositionally biased region" description="Gly residues" evidence="5">
    <location>
        <begin position="643"/>
        <end position="653"/>
    </location>
</feature>
<feature type="transmembrane region" description="Helical" evidence="6">
    <location>
        <begin position="266"/>
        <end position="289"/>
    </location>
</feature>
<protein>
    <submittedName>
        <fullName evidence="7">Uncharacterized protein</fullName>
    </submittedName>
</protein>
<dbReference type="Proteomes" id="UP000007796">
    <property type="component" value="Unassembled WGS sequence"/>
</dbReference>
<comment type="subcellular location">
    <subcellularLocation>
        <location evidence="1">Membrane</location>
        <topology evidence="1">Single-pass membrane protein</topology>
    </subcellularLocation>
</comment>
<feature type="compositionally biased region" description="Polar residues" evidence="5">
    <location>
        <begin position="383"/>
        <end position="403"/>
    </location>
</feature>
<proteinExistence type="predicted"/>
<dbReference type="eggNOG" id="ENOG502QQEE">
    <property type="taxonomic scope" value="Eukaryota"/>
</dbReference>
<feature type="region of interest" description="Disordered" evidence="5">
    <location>
        <begin position="638"/>
        <end position="677"/>
    </location>
</feature>
<evidence type="ECO:0000256" key="5">
    <source>
        <dbReference type="SAM" id="MobiDB-lite"/>
    </source>
</evidence>
<feature type="compositionally biased region" description="Low complexity" evidence="5">
    <location>
        <begin position="29"/>
        <end position="82"/>
    </location>
</feature>
<dbReference type="InParanoid" id="F0XR77"/>
<evidence type="ECO:0000313" key="7">
    <source>
        <dbReference type="EMBL" id="EFW99902.1"/>
    </source>
</evidence>
<feature type="compositionally biased region" description="Basic residues" evidence="5">
    <location>
        <begin position="486"/>
        <end position="495"/>
    </location>
</feature>
<feature type="region of interest" description="Disordered" evidence="5">
    <location>
        <begin position="23"/>
        <end position="82"/>
    </location>
</feature>
<organism evidence="8">
    <name type="scientific">Grosmannia clavigera (strain kw1407 / UAMH 11150)</name>
    <name type="common">Blue stain fungus</name>
    <name type="synonym">Graphiocladiella clavigera</name>
    <dbReference type="NCBI Taxonomy" id="655863"/>
    <lineage>
        <taxon>Eukaryota</taxon>
        <taxon>Fungi</taxon>
        <taxon>Dikarya</taxon>
        <taxon>Ascomycota</taxon>
        <taxon>Pezizomycotina</taxon>
        <taxon>Sordariomycetes</taxon>
        <taxon>Sordariomycetidae</taxon>
        <taxon>Ophiostomatales</taxon>
        <taxon>Ophiostomataceae</taxon>
        <taxon>Leptographium</taxon>
    </lineage>
</organism>
<dbReference type="GeneID" id="25975163"/>
<dbReference type="STRING" id="655863.F0XR77"/>
<feature type="compositionally biased region" description="Low complexity" evidence="5">
    <location>
        <begin position="182"/>
        <end position="201"/>
    </location>
</feature>
<dbReference type="OrthoDB" id="5240840at2759"/>
<feature type="region of interest" description="Disordered" evidence="5">
    <location>
        <begin position="179"/>
        <end position="203"/>
    </location>
</feature>
<feature type="region of interest" description="Disordered" evidence="5">
    <location>
        <begin position="373"/>
        <end position="406"/>
    </location>
</feature>
<dbReference type="InterPro" id="IPR051694">
    <property type="entry name" value="Immunoregulatory_rcpt-like"/>
</dbReference>
<keyword evidence="2 6" id="KW-0812">Transmembrane</keyword>
<reference evidence="7 8" key="1">
    <citation type="journal article" date="2011" name="Proc. Natl. Acad. Sci. U.S.A.">
        <title>Genome and transcriptome analyses of the mountain pine beetle-fungal symbiont Grosmannia clavigera, a lodgepole pine pathogen.</title>
        <authorList>
            <person name="DiGuistini S."/>
            <person name="Wang Y."/>
            <person name="Liao N.Y."/>
            <person name="Taylor G."/>
            <person name="Tanguay P."/>
            <person name="Feau N."/>
            <person name="Henrissat B."/>
            <person name="Chan S.K."/>
            <person name="Hesse-Orce U."/>
            <person name="Alamouti S.M."/>
            <person name="Tsui C.K.M."/>
            <person name="Docking R.T."/>
            <person name="Levasseur A."/>
            <person name="Haridas S."/>
            <person name="Robertson G."/>
            <person name="Birol I."/>
            <person name="Holt R.A."/>
            <person name="Marra M.A."/>
            <person name="Hamelin R.C."/>
            <person name="Hirst M."/>
            <person name="Jones S.J.M."/>
            <person name="Bohlmann J."/>
            <person name="Breuil C."/>
        </authorList>
    </citation>
    <scope>NUCLEOTIDE SEQUENCE [LARGE SCALE GENOMIC DNA]</scope>
    <source>
        <strain evidence="8">kw1407 / UAMH 11150</strain>
    </source>
</reference>
<feature type="compositionally biased region" description="Polar residues" evidence="5">
    <location>
        <begin position="512"/>
        <end position="524"/>
    </location>
</feature>
<feature type="compositionally biased region" description="Polar residues" evidence="5">
    <location>
        <begin position="726"/>
        <end position="739"/>
    </location>
</feature>
<feature type="region of interest" description="Disordered" evidence="5">
    <location>
        <begin position="484"/>
        <end position="625"/>
    </location>
</feature>
<accession>F0XR77</accession>
<name>F0XR77_GROCL</name>
<feature type="compositionally biased region" description="Basic and acidic residues" evidence="5">
    <location>
        <begin position="602"/>
        <end position="620"/>
    </location>
</feature>
<dbReference type="HOGENOM" id="CLU_348859_0_0_1"/>
<dbReference type="GO" id="GO:0016020">
    <property type="term" value="C:membrane"/>
    <property type="evidence" value="ECO:0007669"/>
    <property type="project" value="UniProtKB-SubCell"/>
</dbReference>
<feature type="compositionally biased region" description="Low complexity" evidence="5">
    <location>
        <begin position="583"/>
        <end position="601"/>
    </location>
</feature>
<feature type="region of interest" description="Disordered" evidence="5">
    <location>
        <begin position="691"/>
        <end position="739"/>
    </location>
</feature>
<evidence type="ECO:0000256" key="3">
    <source>
        <dbReference type="ARBA" id="ARBA00022989"/>
    </source>
</evidence>
<dbReference type="GO" id="GO:0071944">
    <property type="term" value="C:cell periphery"/>
    <property type="evidence" value="ECO:0007669"/>
    <property type="project" value="UniProtKB-ARBA"/>
</dbReference>
<evidence type="ECO:0000256" key="2">
    <source>
        <dbReference type="ARBA" id="ARBA00022692"/>
    </source>
</evidence>
<evidence type="ECO:0000256" key="4">
    <source>
        <dbReference type="ARBA" id="ARBA00023136"/>
    </source>
</evidence>
<keyword evidence="4 6" id="KW-0472">Membrane</keyword>
<dbReference type="PANTHER" id="PTHR15549:SF26">
    <property type="entry name" value="AXIAL BUDDING PATTERN PROTEIN 2-RELATED"/>
    <property type="match status" value="1"/>
</dbReference>
<gene>
    <name evidence="7" type="ORF">CMQ_220</name>
</gene>
<dbReference type="PANTHER" id="PTHR15549">
    <property type="entry name" value="PAIRED IMMUNOGLOBULIN-LIKE TYPE 2 RECEPTOR"/>
    <property type="match status" value="1"/>
</dbReference>
<keyword evidence="3 6" id="KW-1133">Transmembrane helix</keyword>
<keyword evidence="8" id="KW-1185">Reference proteome</keyword>
<evidence type="ECO:0000313" key="8">
    <source>
        <dbReference type="Proteomes" id="UP000007796"/>
    </source>
</evidence>
<dbReference type="AlphaFoldDB" id="F0XR77"/>